<gene>
    <name evidence="2" type="ORF">GCM10010916_35990</name>
</gene>
<dbReference type="Gene3D" id="1.10.10.60">
    <property type="entry name" value="Homeodomain-like"/>
    <property type="match status" value="1"/>
</dbReference>
<accession>A0A917LEK8</accession>
<comment type="caution">
    <text evidence="2">The sequence shown here is derived from an EMBL/GenBank/DDBJ whole genome shotgun (WGS) entry which is preliminary data.</text>
</comment>
<feature type="domain" description="HTH araC/xylS-type" evidence="1">
    <location>
        <begin position="30"/>
        <end position="55"/>
    </location>
</feature>
<dbReference type="PROSITE" id="PS01124">
    <property type="entry name" value="HTH_ARAC_FAMILY_2"/>
    <property type="match status" value="1"/>
</dbReference>
<dbReference type="GO" id="GO:0043565">
    <property type="term" value="F:sequence-specific DNA binding"/>
    <property type="evidence" value="ECO:0007669"/>
    <property type="project" value="InterPro"/>
</dbReference>
<dbReference type="GO" id="GO:0003700">
    <property type="term" value="F:DNA-binding transcription factor activity"/>
    <property type="evidence" value="ECO:0007669"/>
    <property type="project" value="InterPro"/>
</dbReference>
<evidence type="ECO:0000313" key="3">
    <source>
        <dbReference type="Proteomes" id="UP000644756"/>
    </source>
</evidence>
<dbReference type="AlphaFoldDB" id="A0A917LEK8"/>
<proteinExistence type="predicted"/>
<evidence type="ECO:0000313" key="2">
    <source>
        <dbReference type="EMBL" id="GGG15854.1"/>
    </source>
</evidence>
<reference evidence="2" key="1">
    <citation type="journal article" date="2014" name="Int. J. Syst. Evol. Microbiol.">
        <title>Complete genome sequence of Corynebacterium casei LMG S-19264T (=DSM 44701T), isolated from a smear-ripened cheese.</title>
        <authorList>
            <consortium name="US DOE Joint Genome Institute (JGI-PGF)"/>
            <person name="Walter F."/>
            <person name="Albersmeier A."/>
            <person name="Kalinowski J."/>
            <person name="Ruckert C."/>
        </authorList>
    </citation>
    <scope>NUCLEOTIDE SEQUENCE</scope>
    <source>
        <strain evidence="2">CGMCC 1.12987</strain>
    </source>
</reference>
<keyword evidence="3" id="KW-1185">Reference proteome</keyword>
<name>A0A917LEK8_9BACL</name>
<protein>
    <recommendedName>
        <fullName evidence="1">HTH araC/xylS-type domain-containing protein</fullName>
    </recommendedName>
</protein>
<dbReference type="EMBL" id="BMGR01000012">
    <property type="protein sequence ID" value="GGG15854.1"/>
    <property type="molecule type" value="Genomic_DNA"/>
</dbReference>
<evidence type="ECO:0000259" key="1">
    <source>
        <dbReference type="PROSITE" id="PS01124"/>
    </source>
</evidence>
<sequence>MNVTGAWPLPMFAVGERRKIGEILKQVEKFRSHTGQTLNDYLTAFRMEKAKMLLL</sequence>
<dbReference type="Proteomes" id="UP000644756">
    <property type="component" value="Unassembled WGS sequence"/>
</dbReference>
<dbReference type="RefSeq" id="WP_188532450.1">
    <property type="nucleotide sequence ID" value="NZ_BMGR01000012.1"/>
</dbReference>
<organism evidence="2 3">
    <name type="scientific">Paenibacillus abyssi</name>
    <dbReference type="NCBI Taxonomy" id="1340531"/>
    <lineage>
        <taxon>Bacteria</taxon>
        <taxon>Bacillati</taxon>
        <taxon>Bacillota</taxon>
        <taxon>Bacilli</taxon>
        <taxon>Bacillales</taxon>
        <taxon>Paenibacillaceae</taxon>
        <taxon>Paenibacillus</taxon>
    </lineage>
</organism>
<dbReference type="InterPro" id="IPR018060">
    <property type="entry name" value="HTH_AraC"/>
</dbReference>
<reference evidence="2" key="2">
    <citation type="submission" date="2020-09" db="EMBL/GenBank/DDBJ databases">
        <authorList>
            <person name="Sun Q."/>
            <person name="Zhou Y."/>
        </authorList>
    </citation>
    <scope>NUCLEOTIDE SEQUENCE</scope>
    <source>
        <strain evidence="2">CGMCC 1.12987</strain>
    </source>
</reference>